<keyword evidence="4 9" id="KW-0812">Transmembrane</keyword>
<evidence type="ECO:0000256" key="5">
    <source>
        <dbReference type="ARBA" id="ARBA00022824"/>
    </source>
</evidence>
<keyword evidence="6 9" id="KW-1133">Transmembrane helix</keyword>
<dbReference type="Proteomes" id="UP001458880">
    <property type="component" value="Unassembled WGS sequence"/>
</dbReference>
<evidence type="ECO:0000256" key="3">
    <source>
        <dbReference type="ARBA" id="ARBA00019580"/>
    </source>
</evidence>
<evidence type="ECO:0000256" key="2">
    <source>
        <dbReference type="ARBA" id="ARBA00010754"/>
    </source>
</evidence>
<protein>
    <recommendedName>
        <fullName evidence="3">Biogenesis of lysosome-related organelles complex 1 subunit 5</fullName>
    </recommendedName>
</protein>
<accession>A0AAW1NDT1</accession>
<evidence type="ECO:0000256" key="1">
    <source>
        <dbReference type="ARBA" id="ARBA00004477"/>
    </source>
</evidence>
<evidence type="ECO:0000313" key="10">
    <source>
        <dbReference type="EMBL" id="KAK9758734.1"/>
    </source>
</evidence>
<feature type="transmembrane region" description="Helical" evidence="9">
    <location>
        <begin position="353"/>
        <end position="375"/>
    </location>
</feature>
<dbReference type="PANTHER" id="PTHR31394:SF1">
    <property type="entry name" value="TRANSMEMBRANE PROTEIN 199"/>
    <property type="match status" value="1"/>
</dbReference>
<evidence type="ECO:0000256" key="9">
    <source>
        <dbReference type="SAM" id="Phobius"/>
    </source>
</evidence>
<dbReference type="EMBL" id="JASPKY010000003">
    <property type="protein sequence ID" value="KAK9758734.1"/>
    <property type="molecule type" value="Genomic_DNA"/>
</dbReference>
<evidence type="ECO:0000256" key="8">
    <source>
        <dbReference type="SAM" id="Coils"/>
    </source>
</evidence>
<comment type="caution">
    <text evidence="10">The sequence shown here is derived from an EMBL/GenBank/DDBJ whole genome shotgun (WGS) entry which is preliminary data.</text>
</comment>
<proteinExistence type="inferred from homology"/>
<feature type="coiled-coil region" evidence="8">
    <location>
        <begin position="116"/>
        <end position="150"/>
    </location>
</feature>
<dbReference type="InterPro" id="IPR017243">
    <property type="entry name" value="Bloc1s5"/>
</dbReference>
<dbReference type="GO" id="GO:0070072">
    <property type="term" value="P:vacuolar proton-transporting V-type ATPase complex assembly"/>
    <property type="evidence" value="ECO:0007669"/>
    <property type="project" value="InterPro"/>
</dbReference>
<organism evidence="10 11">
    <name type="scientific">Popillia japonica</name>
    <name type="common">Japanese beetle</name>
    <dbReference type="NCBI Taxonomy" id="7064"/>
    <lineage>
        <taxon>Eukaryota</taxon>
        <taxon>Metazoa</taxon>
        <taxon>Ecdysozoa</taxon>
        <taxon>Arthropoda</taxon>
        <taxon>Hexapoda</taxon>
        <taxon>Insecta</taxon>
        <taxon>Pterygota</taxon>
        <taxon>Neoptera</taxon>
        <taxon>Endopterygota</taxon>
        <taxon>Coleoptera</taxon>
        <taxon>Polyphaga</taxon>
        <taxon>Scarabaeiformia</taxon>
        <taxon>Scarabaeidae</taxon>
        <taxon>Rutelinae</taxon>
        <taxon>Popillia</taxon>
    </lineage>
</organism>
<sequence length="399" mass="45966">MSDIVKDIGVIWSRLFDHRPFLNGEIRYTLHEFEELRNDTEVESLFLLLEQITDIKTTQIERVKQAIDISLKPSSESLTTALDTCEKIAQLEEKFKQEPSLELCRQNRQQEWARFIAGLTHSIERLDNAFEEKEEELQEFYRDLEKKLNLSHSTNLNAEDDAPIGILNLTSKDNLDDPKRGPTDHVYLLKEEDHVFMNGLDLKSENIDASLSVGSKLDAANDKNKKLLTLEDLYWVYKKIEENNSDNSKDKIYFHEIFEGSGIILPQNGEIPRNPELEKRCNILKAQQQNQQYKAMTKNVDNVRQKYPEDTIAYQMKQLNKHLIAVAQFIFSVIAGFAFGFIGVELLVGRLDFGFRLLLGIICGLTVALAELYFLAKKLNEDINFTAKTEELNKSSKLN</sequence>
<dbReference type="Pfam" id="PF11712">
    <property type="entry name" value="Vma12"/>
    <property type="match status" value="1"/>
</dbReference>
<dbReference type="GO" id="GO:0005789">
    <property type="term" value="C:endoplasmic reticulum membrane"/>
    <property type="evidence" value="ECO:0007669"/>
    <property type="project" value="UniProtKB-SubCell"/>
</dbReference>
<dbReference type="InterPro" id="IPR021013">
    <property type="entry name" value="ATPase_Vma12"/>
</dbReference>
<comment type="subcellular location">
    <subcellularLocation>
        <location evidence="1">Endoplasmic reticulum membrane</location>
        <topology evidence="1">Multi-pass membrane protein</topology>
    </subcellularLocation>
</comment>
<name>A0AAW1NDT1_POPJA</name>
<keyword evidence="11" id="KW-1185">Reference proteome</keyword>
<evidence type="ECO:0000313" key="11">
    <source>
        <dbReference type="Proteomes" id="UP001458880"/>
    </source>
</evidence>
<feature type="transmembrane region" description="Helical" evidence="9">
    <location>
        <begin position="323"/>
        <end position="347"/>
    </location>
</feature>
<keyword evidence="5" id="KW-0256">Endoplasmic reticulum</keyword>
<dbReference type="AlphaFoldDB" id="A0AAW1NDT1"/>
<gene>
    <name evidence="10" type="ORF">QE152_g439</name>
</gene>
<keyword evidence="7 9" id="KW-0472">Membrane</keyword>
<reference evidence="10 11" key="1">
    <citation type="journal article" date="2024" name="BMC Genomics">
        <title>De novo assembly and annotation of Popillia japonica's genome with initial clues to its potential as an invasive pest.</title>
        <authorList>
            <person name="Cucini C."/>
            <person name="Boschi S."/>
            <person name="Funari R."/>
            <person name="Cardaioli E."/>
            <person name="Iannotti N."/>
            <person name="Marturano G."/>
            <person name="Paoli F."/>
            <person name="Bruttini M."/>
            <person name="Carapelli A."/>
            <person name="Frati F."/>
            <person name="Nardi F."/>
        </authorList>
    </citation>
    <scope>NUCLEOTIDE SEQUENCE [LARGE SCALE GENOMIC DNA]</scope>
    <source>
        <strain evidence="10">DMR45628</strain>
    </source>
</reference>
<evidence type="ECO:0000256" key="6">
    <source>
        <dbReference type="ARBA" id="ARBA00022989"/>
    </source>
</evidence>
<dbReference type="GO" id="GO:0030133">
    <property type="term" value="C:transport vesicle"/>
    <property type="evidence" value="ECO:0007669"/>
    <property type="project" value="InterPro"/>
</dbReference>
<comment type="similarity">
    <text evidence="2">Belongs to the BLOC1S5 family.</text>
</comment>
<dbReference type="GO" id="GO:0031083">
    <property type="term" value="C:BLOC-1 complex"/>
    <property type="evidence" value="ECO:0007669"/>
    <property type="project" value="InterPro"/>
</dbReference>
<keyword evidence="8" id="KW-0175">Coiled coil</keyword>
<dbReference type="PANTHER" id="PTHR31394">
    <property type="entry name" value="TRANSMEMBRANE PROTEIN 199"/>
    <property type="match status" value="1"/>
</dbReference>
<dbReference type="Pfam" id="PF14942">
    <property type="entry name" value="Muted"/>
    <property type="match status" value="1"/>
</dbReference>
<evidence type="ECO:0000256" key="4">
    <source>
        <dbReference type="ARBA" id="ARBA00022692"/>
    </source>
</evidence>
<evidence type="ECO:0000256" key="7">
    <source>
        <dbReference type="ARBA" id="ARBA00023136"/>
    </source>
</evidence>